<reference evidence="2" key="2">
    <citation type="journal article" date="2021" name="Mar. Drugs">
        <title>Genome Reduction and Secondary Metabolism of the Marine Sponge-Associated Cyanobacterium Leptothoe.</title>
        <authorList>
            <person name="Konstantinou D."/>
            <person name="Popin R.V."/>
            <person name="Fewer D.P."/>
            <person name="Sivonen K."/>
            <person name="Gkelis S."/>
        </authorList>
    </citation>
    <scope>NUCLEOTIDE SEQUENCE</scope>
    <source>
        <strain evidence="2">TAU-MAC 1115</strain>
    </source>
</reference>
<dbReference type="RefSeq" id="WP_215609886.1">
    <property type="nucleotide sequence ID" value="NZ_JADOES010000033.1"/>
</dbReference>
<protein>
    <submittedName>
        <fullName evidence="2">Uncharacterized protein</fullName>
    </submittedName>
</protein>
<organism evidence="2 3">
    <name type="scientific">Leptothoe spongobia TAU-MAC 1115</name>
    <dbReference type="NCBI Taxonomy" id="1967444"/>
    <lineage>
        <taxon>Bacteria</taxon>
        <taxon>Bacillati</taxon>
        <taxon>Cyanobacteriota</taxon>
        <taxon>Cyanophyceae</taxon>
        <taxon>Nodosilineales</taxon>
        <taxon>Cymatolegaceae</taxon>
        <taxon>Leptothoe</taxon>
        <taxon>Leptothoe spongobia</taxon>
    </lineage>
</organism>
<dbReference type="Proteomes" id="UP000717364">
    <property type="component" value="Unassembled WGS sequence"/>
</dbReference>
<feature type="region of interest" description="Disordered" evidence="1">
    <location>
        <begin position="66"/>
        <end position="91"/>
    </location>
</feature>
<reference evidence="2" key="1">
    <citation type="submission" date="2020-11" db="EMBL/GenBank/DDBJ databases">
        <authorList>
            <person name="Konstantinou D."/>
            <person name="Gkelis S."/>
            <person name="Popin R."/>
            <person name="Fewer D."/>
            <person name="Sivonen K."/>
        </authorList>
    </citation>
    <scope>NUCLEOTIDE SEQUENCE</scope>
    <source>
        <strain evidence="2">TAU-MAC 1115</strain>
    </source>
</reference>
<comment type="caution">
    <text evidence="2">The sequence shown here is derived from an EMBL/GenBank/DDBJ whole genome shotgun (WGS) entry which is preliminary data.</text>
</comment>
<evidence type="ECO:0000256" key="1">
    <source>
        <dbReference type="SAM" id="MobiDB-lite"/>
    </source>
</evidence>
<name>A0A947DH64_9CYAN</name>
<evidence type="ECO:0000313" key="2">
    <source>
        <dbReference type="EMBL" id="MBT9316820.1"/>
    </source>
</evidence>
<proteinExistence type="predicted"/>
<evidence type="ECO:0000313" key="3">
    <source>
        <dbReference type="Proteomes" id="UP000717364"/>
    </source>
</evidence>
<gene>
    <name evidence="2" type="ORF">IXB50_15435</name>
</gene>
<accession>A0A947DH64</accession>
<sequence>MISVQPPPSAVTVQPACLRPAHLNGYQAKLHLWCIVRLLPKMQRIVVGRFRKGNDADQHVKSLRHLLPQRPHTPRTRGLQTNCSRCSHVGR</sequence>
<keyword evidence="3" id="KW-1185">Reference proteome</keyword>
<dbReference type="AlphaFoldDB" id="A0A947DH64"/>
<dbReference type="EMBL" id="JADOES010000033">
    <property type="protein sequence ID" value="MBT9316820.1"/>
    <property type="molecule type" value="Genomic_DNA"/>
</dbReference>